<feature type="transmembrane region" description="Helical" evidence="2">
    <location>
        <begin position="140"/>
        <end position="164"/>
    </location>
</feature>
<keyword evidence="2" id="KW-0812">Transmembrane</keyword>
<keyword evidence="4" id="KW-1185">Reference proteome</keyword>
<dbReference type="Pfam" id="PF22564">
    <property type="entry name" value="HAAS"/>
    <property type="match status" value="1"/>
</dbReference>
<dbReference type="NCBIfam" id="NF038403">
    <property type="entry name" value="perm_prefix_1"/>
    <property type="match status" value="1"/>
</dbReference>
<protein>
    <submittedName>
        <fullName evidence="3">Uncharacterized protein</fullName>
    </submittedName>
</protein>
<keyword evidence="2" id="KW-1133">Transmembrane helix</keyword>
<reference evidence="4" key="1">
    <citation type="submission" date="2016-10" db="EMBL/GenBank/DDBJ databases">
        <authorList>
            <person name="Varghese N."/>
            <person name="Submissions S."/>
        </authorList>
    </citation>
    <scope>NUCLEOTIDE SEQUENCE [LARGE SCALE GENOMIC DNA]</scope>
    <source>
        <strain evidence="4">DSM 40318</strain>
    </source>
</reference>
<evidence type="ECO:0000256" key="2">
    <source>
        <dbReference type="SAM" id="Phobius"/>
    </source>
</evidence>
<dbReference type="EMBL" id="FNST01000002">
    <property type="protein sequence ID" value="SED51735.1"/>
    <property type="molecule type" value="Genomic_DNA"/>
</dbReference>
<proteinExistence type="predicted"/>
<dbReference type="InterPro" id="IPR047928">
    <property type="entry name" value="Perm_prefix_1"/>
</dbReference>
<name>A0A1H5BBF2_STRMJ</name>
<gene>
    <name evidence="3" type="ORF">SAMN04490356_8796</name>
</gene>
<dbReference type="AlphaFoldDB" id="A0A1H5BBF2"/>
<feature type="transmembrane region" description="Helical" evidence="2">
    <location>
        <begin position="207"/>
        <end position="226"/>
    </location>
</feature>
<evidence type="ECO:0000256" key="1">
    <source>
        <dbReference type="SAM" id="MobiDB-lite"/>
    </source>
</evidence>
<evidence type="ECO:0000313" key="4">
    <source>
        <dbReference type="Proteomes" id="UP000198609"/>
    </source>
</evidence>
<dbReference type="RefSeq" id="WP_244321294.1">
    <property type="nucleotide sequence ID" value="NZ_FNST01000002.1"/>
</dbReference>
<feature type="transmembrane region" description="Helical" evidence="2">
    <location>
        <begin position="102"/>
        <end position="120"/>
    </location>
</feature>
<accession>A0A1H5BBF2</accession>
<dbReference type="Proteomes" id="UP000198609">
    <property type="component" value="Unassembled WGS sequence"/>
</dbReference>
<feature type="transmembrane region" description="Helical" evidence="2">
    <location>
        <begin position="176"/>
        <end position="201"/>
    </location>
</feature>
<feature type="region of interest" description="Disordered" evidence="1">
    <location>
        <begin position="1"/>
        <end position="20"/>
    </location>
</feature>
<sequence length="249" mass="25564">MSAHGRQADPVKAHTVSAHPAEADPVEEYIADLTALLHGPARAKERMIEEIRDGLTETVATHARGGSAPDRAADDAVREFGTPKELAPVCQRELTIAQARHTAWAVALTAPFLTACRYLTSSTAHGQDGLVPRAAQLLATQLAAVVGAIALLAALALAVTGTLAPRLPTPHRLPLAIAWVGTTAGVAMGIATLTLAVASLLATDWPLLALAGAFAAVSHAVVAPSARACRRCARMAFASPPSPGGVTGR</sequence>
<keyword evidence="2" id="KW-0472">Membrane</keyword>
<feature type="compositionally biased region" description="Basic and acidic residues" evidence="1">
    <location>
        <begin position="1"/>
        <end position="12"/>
    </location>
</feature>
<evidence type="ECO:0000313" key="3">
    <source>
        <dbReference type="EMBL" id="SED51735.1"/>
    </source>
</evidence>
<organism evidence="3 4">
    <name type="scientific">Streptomyces melanosporofaciens</name>
    <dbReference type="NCBI Taxonomy" id="67327"/>
    <lineage>
        <taxon>Bacteria</taxon>
        <taxon>Bacillati</taxon>
        <taxon>Actinomycetota</taxon>
        <taxon>Actinomycetes</taxon>
        <taxon>Kitasatosporales</taxon>
        <taxon>Streptomycetaceae</taxon>
        <taxon>Streptomyces</taxon>
        <taxon>Streptomyces violaceusniger group</taxon>
    </lineage>
</organism>